<name>A0A1I7IAT6_9GAMM</name>
<dbReference type="PANTHER" id="PTHR35936">
    <property type="entry name" value="MEMBRANE-BOUND LYTIC MUREIN TRANSGLYCOSYLASE F"/>
    <property type="match status" value="1"/>
</dbReference>
<sequence>MQIRRSEQGLRNGGWGWAGRLLIVAVPALAGCGFPNDIEHTTEKIRGGVLNVGLAENPPWVIRTDAGPAGLEPEIIQELAEELNAEIEWHWDSDSNLLAALQHGQLDLVACGFTENSRLSTFAASTKPYYASRYTVGVPKGEELPASLENLKVAMHPVGHFNKPLRDEGARPVQEANLAGTDGAVAAPSWWLRAHGFEPGDWQLATDKHVIALPKGENAWMMTMQRHLNGYDNIGQRFGLGSHPATLFRELLYSSPEGVFADIQRTAGFGNRIALVKHQTGRFLLELRCKRSSFPGH</sequence>
<proteinExistence type="inferred from homology"/>
<evidence type="ECO:0000256" key="1">
    <source>
        <dbReference type="ARBA" id="ARBA00010333"/>
    </source>
</evidence>
<dbReference type="InterPro" id="IPR001638">
    <property type="entry name" value="Solute-binding_3/MltF_N"/>
</dbReference>
<dbReference type="SUPFAM" id="SSF53850">
    <property type="entry name" value="Periplasmic binding protein-like II"/>
    <property type="match status" value="1"/>
</dbReference>
<gene>
    <name evidence="4" type="ORF">SAMN04487955_106165</name>
</gene>
<reference evidence="5" key="1">
    <citation type="submission" date="2016-10" db="EMBL/GenBank/DDBJ databases">
        <authorList>
            <person name="Varghese N."/>
            <person name="Submissions S."/>
        </authorList>
    </citation>
    <scope>NUCLEOTIDE SEQUENCE [LARGE SCALE GENOMIC DNA]</scope>
    <source>
        <strain evidence="5">CGMCC 1.6981</strain>
    </source>
</reference>
<keyword evidence="2" id="KW-0732">Signal</keyword>
<dbReference type="Pfam" id="PF00497">
    <property type="entry name" value="SBP_bac_3"/>
    <property type="match status" value="1"/>
</dbReference>
<accession>A0A1I7IAT6</accession>
<dbReference type="EMBL" id="FPBP01000006">
    <property type="protein sequence ID" value="SFU70028.1"/>
    <property type="molecule type" value="Genomic_DNA"/>
</dbReference>
<dbReference type="Gene3D" id="3.40.190.10">
    <property type="entry name" value="Periplasmic binding protein-like II"/>
    <property type="match status" value="1"/>
</dbReference>
<feature type="domain" description="Solute-binding protein family 3/N-terminal" evidence="3">
    <location>
        <begin position="49"/>
        <end position="242"/>
    </location>
</feature>
<dbReference type="STRING" id="463301.SAMN04487955_106165"/>
<dbReference type="SMART" id="SM00062">
    <property type="entry name" value="PBPb"/>
    <property type="match status" value="1"/>
</dbReference>
<evidence type="ECO:0000313" key="4">
    <source>
        <dbReference type="EMBL" id="SFU70028.1"/>
    </source>
</evidence>
<organism evidence="4 5">
    <name type="scientific">Halomonas korlensis</name>
    <dbReference type="NCBI Taxonomy" id="463301"/>
    <lineage>
        <taxon>Bacteria</taxon>
        <taxon>Pseudomonadati</taxon>
        <taxon>Pseudomonadota</taxon>
        <taxon>Gammaproteobacteria</taxon>
        <taxon>Oceanospirillales</taxon>
        <taxon>Halomonadaceae</taxon>
        <taxon>Halomonas</taxon>
    </lineage>
</organism>
<dbReference type="AlphaFoldDB" id="A0A1I7IAT6"/>
<comment type="similarity">
    <text evidence="1">Belongs to the bacterial solute-binding protein 3 family.</text>
</comment>
<evidence type="ECO:0000259" key="3">
    <source>
        <dbReference type="SMART" id="SM00062"/>
    </source>
</evidence>
<protein>
    <submittedName>
        <fullName evidence="4">Polar amino acid transport system substrate-binding protein</fullName>
    </submittedName>
</protein>
<dbReference type="PROSITE" id="PS51257">
    <property type="entry name" value="PROKAR_LIPOPROTEIN"/>
    <property type="match status" value="1"/>
</dbReference>
<dbReference type="Proteomes" id="UP000198693">
    <property type="component" value="Unassembled WGS sequence"/>
</dbReference>
<dbReference type="PANTHER" id="PTHR35936:SF32">
    <property type="entry name" value="MEMBRANE-BOUND LYTIC MUREIN TRANSGLYCOSYLASE F"/>
    <property type="match status" value="1"/>
</dbReference>
<evidence type="ECO:0000313" key="5">
    <source>
        <dbReference type="Proteomes" id="UP000198693"/>
    </source>
</evidence>
<evidence type="ECO:0000256" key="2">
    <source>
        <dbReference type="ARBA" id="ARBA00022729"/>
    </source>
</evidence>
<keyword evidence="5" id="KW-1185">Reference proteome</keyword>